<gene>
    <name evidence="1" type="ORF">ACFPH6_12105</name>
</gene>
<proteinExistence type="predicted"/>
<evidence type="ECO:0000313" key="2">
    <source>
        <dbReference type="Proteomes" id="UP001596012"/>
    </source>
</evidence>
<keyword evidence="2" id="KW-1185">Reference proteome</keyword>
<reference evidence="2" key="1">
    <citation type="journal article" date="2019" name="Int. J. Syst. Evol. Microbiol.">
        <title>The Global Catalogue of Microorganisms (GCM) 10K type strain sequencing project: providing services to taxonomists for standard genome sequencing and annotation.</title>
        <authorList>
            <consortium name="The Broad Institute Genomics Platform"/>
            <consortium name="The Broad Institute Genome Sequencing Center for Infectious Disease"/>
            <person name="Wu L."/>
            <person name="Ma J."/>
        </authorList>
    </citation>
    <scope>NUCLEOTIDE SEQUENCE [LARGE SCALE GENOMIC DNA]</scope>
    <source>
        <strain evidence="2">DT43</strain>
    </source>
</reference>
<accession>A0ABV8YN72</accession>
<dbReference type="RefSeq" id="WP_386341125.1">
    <property type="nucleotide sequence ID" value="NZ_JBHSFG010000020.1"/>
</dbReference>
<sequence>MFGNKETHLVALSDLDEAREAVRQALADASATDTPGLRAALSILDGFTGSDPRVRWVAKILEEQGIDPHTNEVAAIKALRDALPGLSLVAATALAREAKLAQTV</sequence>
<comment type="caution">
    <text evidence="1">The sequence shown here is derived from an EMBL/GenBank/DDBJ whole genome shotgun (WGS) entry which is preliminary data.</text>
</comment>
<evidence type="ECO:0008006" key="3">
    <source>
        <dbReference type="Google" id="ProtNLM"/>
    </source>
</evidence>
<dbReference type="EMBL" id="JBHSFG010000020">
    <property type="protein sequence ID" value="MFC4465273.1"/>
    <property type="molecule type" value="Genomic_DNA"/>
</dbReference>
<name>A0ABV8YN72_9ACTN</name>
<organism evidence="1 2">
    <name type="scientific">Streptomyces xiangluensis</name>
    <dbReference type="NCBI Taxonomy" id="2665720"/>
    <lineage>
        <taxon>Bacteria</taxon>
        <taxon>Bacillati</taxon>
        <taxon>Actinomycetota</taxon>
        <taxon>Actinomycetes</taxon>
        <taxon>Kitasatosporales</taxon>
        <taxon>Streptomycetaceae</taxon>
        <taxon>Streptomyces</taxon>
    </lineage>
</organism>
<dbReference type="Proteomes" id="UP001596012">
    <property type="component" value="Unassembled WGS sequence"/>
</dbReference>
<evidence type="ECO:0000313" key="1">
    <source>
        <dbReference type="EMBL" id="MFC4465273.1"/>
    </source>
</evidence>
<protein>
    <recommendedName>
        <fullName evidence="3">HEAT repeat-containing protein</fullName>
    </recommendedName>
</protein>